<proteinExistence type="predicted"/>
<accession>A0A8X6RPZ0</accession>
<dbReference type="EMBL" id="BMAU01021195">
    <property type="protein sequence ID" value="GFX96907.1"/>
    <property type="molecule type" value="Genomic_DNA"/>
</dbReference>
<name>A0A8X6RPZ0_TRICX</name>
<dbReference type="Proteomes" id="UP000887159">
    <property type="component" value="Unassembled WGS sequence"/>
</dbReference>
<dbReference type="AlphaFoldDB" id="A0A8X6RPZ0"/>
<organism evidence="1 2">
    <name type="scientific">Trichonephila clavipes</name>
    <name type="common">Golden silk orbweaver</name>
    <name type="synonym">Nephila clavipes</name>
    <dbReference type="NCBI Taxonomy" id="2585209"/>
    <lineage>
        <taxon>Eukaryota</taxon>
        <taxon>Metazoa</taxon>
        <taxon>Ecdysozoa</taxon>
        <taxon>Arthropoda</taxon>
        <taxon>Chelicerata</taxon>
        <taxon>Arachnida</taxon>
        <taxon>Araneae</taxon>
        <taxon>Araneomorphae</taxon>
        <taxon>Entelegynae</taxon>
        <taxon>Araneoidea</taxon>
        <taxon>Nephilidae</taxon>
        <taxon>Trichonephila</taxon>
    </lineage>
</organism>
<protein>
    <submittedName>
        <fullName evidence="1">Uncharacterized protein</fullName>
    </submittedName>
</protein>
<sequence>MVANEAVSCTRASLTMWWSSRRLVCHGRPEPGLRVNVIPRIHWSQHLLITQSERSNCRATHLPSCR</sequence>
<reference evidence="1" key="1">
    <citation type="submission" date="2020-08" db="EMBL/GenBank/DDBJ databases">
        <title>Multicomponent nature underlies the extraordinary mechanical properties of spider dragline silk.</title>
        <authorList>
            <person name="Kono N."/>
            <person name="Nakamura H."/>
            <person name="Mori M."/>
            <person name="Yoshida Y."/>
            <person name="Ohtoshi R."/>
            <person name="Malay A.D."/>
            <person name="Moran D.A.P."/>
            <person name="Tomita M."/>
            <person name="Numata K."/>
            <person name="Arakawa K."/>
        </authorList>
    </citation>
    <scope>NUCLEOTIDE SEQUENCE</scope>
</reference>
<keyword evidence="2" id="KW-1185">Reference proteome</keyword>
<comment type="caution">
    <text evidence="1">The sequence shown here is derived from an EMBL/GenBank/DDBJ whole genome shotgun (WGS) entry which is preliminary data.</text>
</comment>
<evidence type="ECO:0000313" key="1">
    <source>
        <dbReference type="EMBL" id="GFX96907.1"/>
    </source>
</evidence>
<gene>
    <name evidence="1" type="primary">X975_05742</name>
    <name evidence="1" type="ORF">TNCV_1996391</name>
</gene>
<evidence type="ECO:0000313" key="2">
    <source>
        <dbReference type="Proteomes" id="UP000887159"/>
    </source>
</evidence>